<feature type="transmembrane region" description="Helical" evidence="1">
    <location>
        <begin position="46"/>
        <end position="68"/>
    </location>
</feature>
<evidence type="ECO:0000256" key="1">
    <source>
        <dbReference type="SAM" id="Phobius"/>
    </source>
</evidence>
<evidence type="ECO:0000313" key="3">
    <source>
        <dbReference type="Proteomes" id="UP000539473"/>
    </source>
</evidence>
<dbReference type="EMBL" id="JACHFK010000002">
    <property type="protein sequence ID" value="MBB5375596.1"/>
    <property type="molecule type" value="Genomic_DNA"/>
</dbReference>
<feature type="transmembrane region" description="Helical" evidence="1">
    <location>
        <begin position="15"/>
        <end position="39"/>
    </location>
</feature>
<name>A0A7W8KCI5_9DEIO</name>
<accession>A0A7W8KCI5</accession>
<evidence type="ECO:0000313" key="2">
    <source>
        <dbReference type="EMBL" id="MBB5375596.1"/>
    </source>
</evidence>
<dbReference type="Proteomes" id="UP000539473">
    <property type="component" value="Unassembled WGS sequence"/>
</dbReference>
<proteinExistence type="predicted"/>
<keyword evidence="1" id="KW-0472">Membrane</keyword>
<keyword evidence="1" id="KW-1133">Transmembrane helix</keyword>
<protein>
    <submittedName>
        <fullName evidence="2">Uncharacterized protein</fullName>
    </submittedName>
</protein>
<organism evidence="2 3">
    <name type="scientific">Deinococcus metalli</name>
    <dbReference type="NCBI Taxonomy" id="1141878"/>
    <lineage>
        <taxon>Bacteria</taxon>
        <taxon>Thermotogati</taxon>
        <taxon>Deinococcota</taxon>
        <taxon>Deinococci</taxon>
        <taxon>Deinococcales</taxon>
        <taxon>Deinococcaceae</taxon>
        <taxon>Deinococcus</taxon>
    </lineage>
</organism>
<sequence length="69" mass="6827">MTLVENGTIVTRINWTGVIAGLAVGVVTQLSLSALGVIFGAGANSFGNLAIGTVVWLALSIAISSVLAG</sequence>
<reference evidence="2 3" key="1">
    <citation type="submission" date="2020-08" db="EMBL/GenBank/DDBJ databases">
        <title>Genomic Encyclopedia of Type Strains, Phase IV (KMG-IV): sequencing the most valuable type-strain genomes for metagenomic binning, comparative biology and taxonomic classification.</title>
        <authorList>
            <person name="Goeker M."/>
        </authorList>
    </citation>
    <scope>NUCLEOTIDE SEQUENCE [LARGE SCALE GENOMIC DNA]</scope>
    <source>
        <strain evidence="2 3">DSM 27521</strain>
    </source>
</reference>
<feature type="non-terminal residue" evidence="2">
    <location>
        <position position="69"/>
    </location>
</feature>
<gene>
    <name evidence="2" type="ORF">HNQ07_001053</name>
</gene>
<comment type="caution">
    <text evidence="2">The sequence shown here is derived from an EMBL/GenBank/DDBJ whole genome shotgun (WGS) entry which is preliminary data.</text>
</comment>
<keyword evidence="1" id="KW-0812">Transmembrane</keyword>
<dbReference type="AlphaFoldDB" id="A0A7W8KCI5"/>